<feature type="region of interest" description="Disordered" evidence="1">
    <location>
        <begin position="101"/>
        <end position="275"/>
    </location>
</feature>
<feature type="compositionally biased region" description="Basic residues" evidence="1">
    <location>
        <begin position="166"/>
        <end position="178"/>
    </location>
</feature>
<dbReference type="GeneID" id="140687866"/>
<proteinExistence type="predicted"/>
<evidence type="ECO:0000313" key="2">
    <source>
        <dbReference type="Proteomes" id="UP001652581"/>
    </source>
</evidence>
<feature type="compositionally biased region" description="Low complexity" evidence="1">
    <location>
        <begin position="208"/>
        <end position="224"/>
    </location>
</feature>
<accession>A0ABM5BZT1</accession>
<feature type="region of interest" description="Disordered" evidence="1">
    <location>
        <begin position="1"/>
        <end position="57"/>
    </location>
</feature>
<sequence>MQGTKRRGRRSAHAAPIGGTEAPPLQTLPRKLSGTDDWVGGGRGVAEEGAEAGPGSALRAGNTCINCCLPRFQKILGRQGLGSEASTRGWGPCHVLAGGSLGAGVPASTPTTRPSSPHQAHRGPHGKSREQRASTSGPAPPTHRDPRRVEGWVEQRGSGQGLVSRGRARRRSCVRRGRAGAVTHHTTPCEPSPRSQVAGARPTPSTCPRTASGPAPAAAMPGTKPRGRRLAHGAPPGGTAPPPLQPLPLAGGSRAGARGETRRAAARSTNCRLPS</sequence>
<reference evidence="3" key="1">
    <citation type="submission" date="2025-08" db="UniProtKB">
        <authorList>
            <consortium name="RefSeq"/>
        </authorList>
    </citation>
    <scope>IDENTIFICATION</scope>
</reference>
<feature type="compositionally biased region" description="Basic and acidic residues" evidence="1">
    <location>
        <begin position="142"/>
        <end position="153"/>
    </location>
</feature>
<protein>
    <submittedName>
        <fullName evidence="3">Uncharacterized protein</fullName>
    </submittedName>
</protein>
<feature type="compositionally biased region" description="Basic residues" evidence="1">
    <location>
        <begin position="1"/>
        <end position="12"/>
    </location>
</feature>
<organism evidence="2 3">
    <name type="scientific">Vicugna pacos</name>
    <name type="common">Alpaca</name>
    <name type="synonym">Lama pacos</name>
    <dbReference type="NCBI Taxonomy" id="30538"/>
    <lineage>
        <taxon>Eukaryota</taxon>
        <taxon>Metazoa</taxon>
        <taxon>Chordata</taxon>
        <taxon>Craniata</taxon>
        <taxon>Vertebrata</taxon>
        <taxon>Euteleostomi</taxon>
        <taxon>Mammalia</taxon>
        <taxon>Eutheria</taxon>
        <taxon>Laurasiatheria</taxon>
        <taxon>Artiodactyla</taxon>
        <taxon>Tylopoda</taxon>
        <taxon>Camelidae</taxon>
        <taxon>Vicugna</taxon>
    </lineage>
</organism>
<feature type="compositionally biased region" description="Low complexity" evidence="1">
    <location>
        <begin position="108"/>
        <end position="117"/>
    </location>
</feature>
<evidence type="ECO:0000256" key="1">
    <source>
        <dbReference type="SAM" id="MobiDB-lite"/>
    </source>
</evidence>
<keyword evidence="2" id="KW-1185">Reference proteome</keyword>
<name>A0ABM5BZT1_VICPA</name>
<dbReference type="Proteomes" id="UP001652581">
    <property type="component" value="Chromosome 20"/>
</dbReference>
<evidence type="ECO:0000313" key="3">
    <source>
        <dbReference type="RefSeq" id="XP_072801909.1"/>
    </source>
</evidence>
<feature type="compositionally biased region" description="Low complexity" evidence="1">
    <location>
        <begin position="247"/>
        <end position="256"/>
    </location>
</feature>
<gene>
    <name evidence="3" type="primary">LOC140687866</name>
</gene>
<dbReference type="RefSeq" id="XP_072801909.1">
    <property type="nucleotide sequence ID" value="XM_072945808.1"/>
</dbReference>